<accession>A0A7C9LI44</accession>
<dbReference type="EMBL" id="WOXT01000002">
    <property type="protein sequence ID" value="MUV14580.1"/>
    <property type="molecule type" value="Genomic_DNA"/>
</dbReference>
<dbReference type="AlphaFoldDB" id="A0A7C9LI44"/>
<evidence type="ECO:0000256" key="1">
    <source>
        <dbReference type="SAM" id="Coils"/>
    </source>
</evidence>
<organism evidence="2 3">
    <name type="scientific">Noviluteimonas gilva</name>
    <dbReference type="NCBI Taxonomy" id="2682097"/>
    <lineage>
        <taxon>Bacteria</taxon>
        <taxon>Pseudomonadati</taxon>
        <taxon>Pseudomonadota</taxon>
        <taxon>Gammaproteobacteria</taxon>
        <taxon>Lysobacterales</taxon>
        <taxon>Lysobacteraceae</taxon>
        <taxon>Noviluteimonas</taxon>
    </lineage>
</organism>
<sequence length="207" mass="23050">MTIDDYLNELNYALSGVINALWHEQDAVDDLQKQLNALQRTVQDQYRRAEAIARDAETPDDVMLATAMQWETYFGDDKAAARTQAELVGILEKLKLREFSRSSLAGSLLQFAKQGLSAAYGEPKNWPTGRMVGSQGLSTVVLQARNQAEHWEEGKPRDPVVACFDALAKDCGAQFAAYRTRNLAFEVVTLLGWRSVDAFGTDMRSAQ</sequence>
<feature type="coiled-coil region" evidence="1">
    <location>
        <begin position="21"/>
        <end position="48"/>
    </location>
</feature>
<protein>
    <submittedName>
        <fullName evidence="2">Uncharacterized protein</fullName>
    </submittedName>
</protein>
<keyword evidence="3" id="KW-1185">Reference proteome</keyword>
<dbReference type="Proteomes" id="UP000479692">
    <property type="component" value="Unassembled WGS sequence"/>
</dbReference>
<proteinExistence type="predicted"/>
<dbReference type="RefSeq" id="WP_156641876.1">
    <property type="nucleotide sequence ID" value="NZ_WOXT01000002.1"/>
</dbReference>
<reference evidence="2 3" key="1">
    <citation type="submission" date="2019-12" db="EMBL/GenBank/DDBJ databases">
        <authorList>
            <person name="Xu J."/>
        </authorList>
    </citation>
    <scope>NUCLEOTIDE SEQUENCE [LARGE SCALE GENOMIC DNA]</scope>
    <source>
        <strain evidence="2 3">HX-5-24</strain>
    </source>
</reference>
<evidence type="ECO:0000313" key="3">
    <source>
        <dbReference type="Proteomes" id="UP000479692"/>
    </source>
</evidence>
<comment type="caution">
    <text evidence="2">The sequence shown here is derived from an EMBL/GenBank/DDBJ whole genome shotgun (WGS) entry which is preliminary data.</text>
</comment>
<name>A0A7C9LI44_9GAMM</name>
<evidence type="ECO:0000313" key="2">
    <source>
        <dbReference type="EMBL" id="MUV14580.1"/>
    </source>
</evidence>
<keyword evidence="1" id="KW-0175">Coiled coil</keyword>
<gene>
    <name evidence="2" type="ORF">GN331_10215</name>
</gene>